<accession>A0ABX6T4B4</accession>
<dbReference type="Proteomes" id="UP000516134">
    <property type="component" value="Chromosome"/>
</dbReference>
<sequence>MLTQKTRYALRALLYLIEEGHGDAVQLQRIAETQKIPRKFLELIMLDLKAMGVVQSVRGPKGGYRLKRHPSSISFGQVVRGLEGPIALIPCASVNFYKKCGDCHDEATCAIRRVFAQVRDRSLDVLNSVSLEDGARWELRVAGPTTANHEGFEEPPAEDWQI</sequence>
<evidence type="ECO:0000313" key="3">
    <source>
        <dbReference type="Proteomes" id="UP000516134"/>
    </source>
</evidence>
<dbReference type="InterPro" id="IPR030489">
    <property type="entry name" value="TR_Rrf2-type_CS"/>
</dbReference>
<organism evidence="2 3">
    <name type="scientific">Sphingomonas daechungensis</name>
    <dbReference type="NCBI Taxonomy" id="1176646"/>
    <lineage>
        <taxon>Bacteria</taxon>
        <taxon>Pseudomonadati</taxon>
        <taxon>Pseudomonadota</taxon>
        <taxon>Alphaproteobacteria</taxon>
        <taxon>Sphingomonadales</taxon>
        <taxon>Sphingomonadaceae</taxon>
        <taxon>Sphingomonas</taxon>
    </lineage>
</organism>
<evidence type="ECO:0000313" key="2">
    <source>
        <dbReference type="EMBL" id="QNP43553.1"/>
    </source>
</evidence>
<proteinExistence type="predicted"/>
<dbReference type="Pfam" id="PF02082">
    <property type="entry name" value="Rrf2"/>
    <property type="match status" value="1"/>
</dbReference>
<name>A0ABX6T4B4_9SPHN</name>
<reference evidence="2 3" key="1">
    <citation type="submission" date="2020-08" db="EMBL/GenBank/DDBJ databases">
        <title>Genome sequence of Sphingomonas daechungensis KACC 18115T.</title>
        <authorList>
            <person name="Hyun D.-W."/>
            <person name="Bae J.-W."/>
        </authorList>
    </citation>
    <scope>NUCLEOTIDE SEQUENCE [LARGE SCALE GENOMIC DNA]</scope>
    <source>
        <strain evidence="2 3">KACC 18115</strain>
    </source>
</reference>
<gene>
    <name evidence="2" type="ORF">H9L15_01965</name>
</gene>
<dbReference type="PROSITE" id="PS51197">
    <property type="entry name" value="HTH_RRF2_2"/>
    <property type="match status" value="1"/>
</dbReference>
<keyword evidence="3" id="KW-1185">Reference proteome</keyword>
<dbReference type="InterPro" id="IPR036388">
    <property type="entry name" value="WH-like_DNA-bd_sf"/>
</dbReference>
<dbReference type="InterPro" id="IPR000944">
    <property type="entry name" value="Tscrpt_reg_Rrf2"/>
</dbReference>
<dbReference type="PANTHER" id="PTHR33221:SF5">
    <property type="entry name" value="HTH-TYPE TRANSCRIPTIONAL REGULATOR ISCR"/>
    <property type="match status" value="1"/>
</dbReference>
<dbReference type="PROSITE" id="PS01332">
    <property type="entry name" value="HTH_RRF2_1"/>
    <property type="match status" value="1"/>
</dbReference>
<dbReference type="Gene3D" id="1.10.10.10">
    <property type="entry name" value="Winged helix-like DNA-binding domain superfamily/Winged helix DNA-binding domain"/>
    <property type="match status" value="1"/>
</dbReference>
<evidence type="ECO:0000256" key="1">
    <source>
        <dbReference type="ARBA" id="ARBA00023125"/>
    </source>
</evidence>
<dbReference type="RefSeq" id="WP_187714983.1">
    <property type="nucleotide sequence ID" value="NZ_BAABJC010000001.1"/>
</dbReference>
<dbReference type="PANTHER" id="PTHR33221">
    <property type="entry name" value="WINGED HELIX-TURN-HELIX TRANSCRIPTIONAL REGULATOR, RRF2 FAMILY"/>
    <property type="match status" value="1"/>
</dbReference>
<keyword evidence="1" id="KW-0238">DNA-binding</keyword>
<dbReference type="EMBL" id="CP060780">
    <property type="protein sequence ID" value="QNP43553.1"/>
    <property type="molecule type" value="Genomic_DNA"/>
</dbReference>
<dbReference type="InterPro" id="IPR036390">
    <property type="entry name" value="WH_DNA-bd_sf"/>
</dbReference>
<protein>
    <submittedName>
        <fullName evidence="2">Rrf2 family transcriptional regulator</fullName>
    </submittedName>
</protein>
<dbReference type="SUPFAM" id="SSF46785">
    <property type="entry name" value="Winged helix' DNA-binding domain"/>
    <property type="match status" value="1"/>
</dbReference>
<dbReference type="NCBIfam" id="TIGR00738">
    <property type="entry name" value="rrf2_super"/>
    <property type="match status" value="1"/>
</dbReference>